<reference evidence="1 2" key="1">
    <citation type="submission" date="2018-01" db="EMBL/GenBank/DDBJ databases">
        <title>Whole genome sequencing of Histamine producing bacteria.</title>
        <authorList>
            <person name="Butler K."/>
        </authorList>
    </citation>
    <scope>NUCLEOTIDE SEQUENCE [LARGE SCALE GENOMIC DNA]</scope>
    <source>
        <strain evidence="1 2">A6-1</strain>
    </source>
</reference>
<name>A0ABX5GYP0_PHOAN</name>
<evidence type="ECO:0000313" key="2">
    <source>
        <dbReference type="Proteomes" id="UP000240989"/>
    </source>
</evidence>
<dbReference type="RefSeq" id="WP_045152784.1">
    <property type="nucleotide sequence ID" value="NZ_JZSW01000007.1"/>
</dbReference>
<sequence length="216" mass="24694">MDIAIHGKIITSSLLEIFQKLGMSDFNGSVVSKDNSEPDDLGDSGDEIFKYVKVCQNNPEIGTTVIGCMAEVIGLIACYQKDINSYLSLEQKKFTIISSFDNNQEIRNFYMTDDFIALKNAQFELINNDKAKLKNKDNHVLEIFKAGYKNGYRQRLVDLFIDMNSFDFNEEENRALKDLFILINDSLIEMHKSVIYVKGVTFRLINSKMKPIVFNA</sequence>
<dbReference type="Proteomes" id="UP000240989">
    <property type="component" value="Unassembled WGS sequence"/>
</dbReference>
<accession>A0ABX5GYP0</accession>
<keyword evidence="2" id="KW-1185">Reference proteome</keyword>
<proteinExistence type="predicted"/>
<dbReference type="EMBL" id="PYOU01000027">
    <property type="protein sequence ID" value="PSX03981.1"/>
    <property type="molecule type" value="Genomic_DNA"/>
</dbReference>
<comment type="caution">
    <text evidence="1">The sequence shown here is derived from an EMBL/GenBank/DDBJ whole genome shotgun (WGS) entry which is preliminary data.</text>
</comment>
<evidence type="ECO:0000313" key="1">
    <source>
        <dbReference type="EMBL" id="PSX03981.1"/>
    </source>
</evidence>
<protein>
    <submittedName>
        <fullName evidence="1">Uncharacterized protein</fullName>
    </submittedName>
</protein>
<gene>
    <name evidence="1" type="ORF">C0W27_21035</name>
</gene>
<organism evidence="1 2">
    <name type="scientific">Photobacterium angustum</name>
    <dbReference type="NCBI Taxonomy" id="661"/>
    <lineage>
        <taxon>Bacteria</taxon>
        <taxon>Pseudomonadati</taxon>
        <taxon>Pseudomonadota</taxon>
        <taxon>Gammaproteobacteria</taxon>
        <taxon>Vibrionales</taxon>
        <taxon>Vibrionaceae</taxon>
        <taxon>Photobacterium</taxon>
    </lineage>
</organism>